<dbReference type="EMBL" id="CP017613">
    <property type="protein sequence ID" value="ATW34048.1"/>
    <property type="molecule type" value="Genomic_DNA"/>
</dbReference>
<dbReference type="Proteomes" id="UP000229055">
    <property type="component" value="Chromosome"/>
</dbReference>
<gene>
    <name evidence="1" type="ORF">BJP43_07010</name>
</gene>
<evidence type="ECO:0000313" key="2">
    <source>
        <dbReference type="Proteomes" id="UP000229055"/>
    </source>
</evidence>
<dbReference type="RefSeq" id="WP_100096689.1">
    <property type="nucleotide sequence ID" value="NZ_CP017613.1"/>
</dbReference>
<proteinExistence type="predicted"/>
<accession>A0A2D3TE57</accession>
<sequence>MSITQDKTRVIKKVFKKNGMENSASNSDDKYHRLLITNAHAFYELIRKKMFDGDITIKQYDYLYKDISEKMGQVALGKESFDIKYIINYSKSINQLDNTQSLFTEDELKNLISKNNQSNTDSNFDIRKTDKYIKTNNIKNVKISSYKSENVQKNNNDTLNKKIIFDSDGFYKFLIKKRELNLLVSTYIHHINYIFSSKRLDSKDLIEKFNYSDKNITDFFKKNIPQNKNILKEMAYISKKITEELENMNRSDQKKEKINNFLNKSLSKTINQEQYNMLYKEISKNLVNTIMSIKDIVNIYSKHLISEPTNTEFKKLLKKQDEKIQPYIYETKTGLKFQKKISIHFNSKLVFNIDIFSGKEIYSDDLPNENEIRKSLTDVLILFDKTFGLKTDNIPFKGDANQANFRLFLFEDAQKYKEFFNRHEKNGFTNHVGFAQGAELSYISNMYVNTEKTLNDSLSTIKHEFVHALTFYATGKMGIKNVFLEGIAMYIVGLSERKTSTDFVSSFIHSVKGKVPKDLSLKNIMNPEYFKENQLNSYTIGPALIAYFEEKNLYFIENLFDAIKYDKKNSTSGHYFNQMMKNIYKEEENNNNGFQKWVDLKLEANSKRQKRYLDNQPNLLKQVWAGFYSEERISTKNHSSYYPQKQYPSELYSNRQP</sequence>
<reference evidence="2" key="2">
    <citation type="submission" date="2017-11" db="EMBL/GenBank/DDBJ databases">
        <title>PacBio sequencing of new strain of the secondary endosymbiont Candidatus Hamiltonella defensa.</title>
        <authorList>
            <person name="Strand M.R."/>
            <person name="Oliver K."/>
        </authorList>
    </citation>
    <scope>NUCLEOTIDE SEQUENCE [LARGE SCALE GENOMIC DNA]</scope>
    <source>
        <strain evidence="2">ZA17</strain>
    </source>
</reference>
<organism evidence="1 2">
    <name type="scientific">Candidatus Williamhamiltonella defendens</name>
    <dbReference type="NCBI Taxonomy" id="138072"/>
    <lineage>
        <taxon>Bacteria</taxon>
        <taxon>Pseudomonadati</taxon>
        <taxon>Pseudomonadota</taxon>
        <taxon>Gammaproteobacteria</taxon>
        <taxon>Enterobacterales</taxon>
        <taxon>Enterobacteriaceae</taxon>
        <taxon>aphid secondary symbionts</taxon>
        <taxon>Candidatus Williamhamiltonella</taxon>
    </lineage>
</organism>
<reference evidence="2" key="1">
    <citation type="submission" date="2016-10" db="EMBL/GenBank/DDBJ databases">
        <authorList>
            <person name="Chevignon G."/>
        </authorList>
    </citation>
    <scope>NUCLEOTIDE SEQUENCE [LARGE SCALE GENOMIC DNA]</scope>
    <source>
        <strain evidence="2">ZA17</strain>
    </source>
</reference>
<dbReference type="AlphaFoldDB" id="A0A2D3TE57"/>
<protein>
    <submittedName>
        <fullName evidence="1">Uncharacterized protein</fullName>
    </submittedName>
</protein>
<name>A0A2D3TE57_9ENTR</name>
<evidence type="ECO:0000313" key="1">
    <source>
        <dbReference type="EMBL" id="ATW34048.1"/>
    </source>
</evidence>